<dbReference type="eggNOG" id="ENOG502QQ37">
    <property type="taxonomic scope" value="Eukaryota"/>
</dbReference>
<dbReference type="PANTHER" id="PTHR13532">
    <property type="match status" value="1"/>
</dbReference>
<sequence>MDLTPSCLLNVDGINYKIDLKQKNGEKKIDLNCLHRLLTEIHEELKDLDLLNKNKYIIEIFDHRFQEYVPVDDETEIVDKAKLRARSLEIDLTTSLNGTDYIEDEVLIVKDLDDKTQLVNIVCQLHMDFISTPNRNRRRKSNHVLEENLRMKEKFWVSVSEELAIARNRNFKPEQCMTMFFGLLSQYQYVLRKYKRLTEDKVQEMWPFFKAFHHKIDCKLFAKVLHNLKSGFDSCKKDYRGNKDPRHHSKSECSRLEEDFNLIMSVVNRLSSFRKPPRVAAWKTISDDMADYNSPNSRMTAFRWQKRFHELLTKYVQISSRDSQIEKETWPLYNLFSQIDIDLFMKVSDKNPKERRPTRSPIPIDLSDSESEFVVIDEITAESDQEETQMVDLEEDEINEVVQEVLDYLIDQVELEVIWTNMPTIILLDVSLSMSKTVVLQDTNEVQSLKNLAVQGLNLLLDYISNNCRLELISLMLYSSLWERSLSFTRDYDNIRAALNLSDEVFDKTNTINALRGVQELVHEEWGSNVPCNILLVTDGSPGISSYSEAENFEKCLFKFNFPAKLHIVSLCSPSEPFAQHAVSYFKKILETVMPESKNDISNHLWMPETMSMNCIKKIFQDLAESNYTPYRGRLHCGSLSGPIMLFPTLEGYVQNNDFEIINIQPSSDITICGFMNINEVSSPPVHSRHLIFSTPLTKDELQRFHSILTFKDSANFDLNASTTFDMEEALNSILTDESKQPSLCVLLHGALKVEGMVAICKLAPNWYGMIYSWADSKKKSSLMFSTFNAGTDCVSWLGNLSMLGLPQLSVKGAVQEPSKSNERKSYSSSCVVWIKQSNLQSDIQKVLRLAKKLPEKTPNFYKELNRFRKAALVTGFYEIIDGMAAILERECTLLPGGSNPEAALQLTHASQALRANKEPSSYDSVITPMKTRFTSN</sequence>
<dbReference type="Pfam" id="PF13519">
    <property type="entry name" value="VWA_2"/>
    <property type="match status" value="1"/>
</dbReference>
<evidence type="ECO:0000259" key="6">
    <source>
        <dbReference type="Pfam" id="PF19435"/>
    </source>
</evidence>
<reference evidence="8" key="2">
    <citation type="submission" date="2015-06" db="UniProtKB">
        <authorList>
            <consortium name="EnsemblMetazoa"/>
        </authorList>
    </citation>
    <scope>IDENTIFICATION</scope>
</reference>
<dbReference type="EnsemblMetazoa" id="tetur31g00550.1">
    <property type="protein sequence ID" value="tetur31g00550.1"/>
    <property type="gene ID" value="tetur31g00550"/>
</dbReference>
<protein>
    <recommendedName>
        <fullName evidence="2">Integrator complex subunit 14</fullName>
    </recommendedName>
</protein>
<feature type="domain" description="VWFA" evidence="5">
    <location>
        <begin position="424"/>
        <end position="540"/>
    </location>
</feature>
<keyword evidence="3" id="KW-0539">Nucleus</keyword>
<dbReference type="AlphaFoldDB" id="T1L156"/>
<dbReference type="STRING" id="32264.T1L156"/>
<dbReference type="PANTHER" id="PTHR13532:SF3">
    <property type="entry name" value="INTEGRATOR COMPLEX SUBUNIT 14"/>
    <property type="match status" value="1"/>
</dbReference>
<dbReference type="EMBL" id="CAEY01000889">
    <property type="status" value="NOT_ANNOTATED_CDS"/>
    <property type="molecule type" value="Genomic_DNA"/>
</dbReference>
<comment type="subcellular location">
    <subcellularLocation>
        <location evidence="1">Nucleus</location>
    </subcellularLocation>
</comment>
<evidence type="ECO:0000256" key="4">
    <source>
        <dbReference type="ARBA" id="ARBA00061449"/>
    </source>
</evidence>
<evidence type="ECO:0000313" key="9">
    <source>
        <dbReference type="Proteomes" id="UP000015104"/>
    </source>
</evidence>
<dbReference type="Gene3D" id="3.40.50.410">
    <property type="entry name" value="von Willebrand factor, type A domain"/>
    <property type="match status" value="1"/>
</dbReference>
<dbReference type="HOGENOM" id="CLU_659430_0_0_1"/>
<comment type="similarity">
    <text evidence="4">Belongs to the Integrator subunit 14 family.</text>
</comment>
<dbReference type="InterPro" id="IPR036465">
    <property type="entry name" value="vWFA_dom_sf"/>
</dbReference>
<dbReference type="GO" id="GO:0032039">
    <property type="term" value="C:integrator complex"/>
    <property type="evidence" value="ECO:0007669"/>
    <property type="project" value="InterPro"/>
</dbReference>
<keyword evidence="9" id="KW-1185">Reference proteome</keyword>
<dbReference type="Pfam" id="PF20504">
    <property type="entry name" value="IntS14_C"/>
    <property type="match status" value="1"/>
</dbReference>
<feature type="domain" description="Integrator complex subunit 14 C-terminal" evidence="7">
    <location>
        <begin position="832"/>
        <end position="935"/>
    </location>
</feature>
<dbReference type="CDD" id="cd00198">
    <property type="entry name" value="vWFA"/>
    <property type="match status" value="1"/>
</dbReference>
<dbReference type="InterPro" id="IPR002035">
    <property type="entry name" value="VWF_A"/>
</dbReference>
<organism evidence="8 9">
    <name type="scientific">Tetranychus urticae</name>
    <name type="common">Two-spotted spider mite</name>
    <dbReference type="NCBI Taxonomy" id="32264"/>
    <lineage>
        <taxon>Eukaryota</taxon>
        <taxon>Metazoa</taxon>
        <taxon>Ecdysozoa</taxon>
        <taxon>Arthropoda</taxon>
        <taxon>Chelicerata</taxon>
        <taxon>Arachnida</taxon>
        <taxon>Acari</taxon>
        <taxon>Acariformes</taxon>
        <taxon>Trombidiformes</taxon>
        <taxon>Prostigmata</taxon>
        <taxon>Eleutherengona</taxon>
        <taxon>Raphignathae</taxon>
        <taxon>Tetranychoidea</taxon>
        <taxon>Tetranychidae</taxon>
        <taxon>Tetranychus</taxon>
    </lineage>
</organism>
<dbReference type="Pfam" id="PF19435">
    <property type="entry name" value="IntS14_b-barrel"/>
    <property type="match status" value="1"/>
</dbReference>
<dbReference type="InterPro" id="IPR046471">
    <property type="entry name" value="IntS14_C"/>
</dbReference>
<accession>T1L156</accession>
<feature type="domain" description="Integrator complex subunit 14 beta-barrel" evidence="6">
    <location>
        <begin position="628"/>
        <end position="791"/>
    </location>
</feature>
<evidence type="ECO:0000313" key="8">
    <source>
        <dbReference type="EnsemblMetazoa" id="tetur31g00550.1"/>
    </source>
</evidence>
<evidence type="ECO:0000256" key="2">
    <source>
        <dbReference type="ARBA" id="ARBA00016816"/>
    </source>
</evidence>
<evidence type="ECO:0000259" key="7">
    <source>
        <dbReference type="Pfam" id="PF20504"/>
    </source>
</evidence>
<dbReference type="Proteomes" id="UP000015104">
    <property type="component" value="Unassembled WGS sequence"/>
</dbReference>
<proteinExistence type="inferred from homology"/>
<dbReference type="InterPro" id="IPR045814">
    <property type="entry name" value="IntS14_b-barrel"/>
</dbReference>
<dbReference type="SUPFAM" id="SSF53300">
    <property type="entry name" value="vWA-like"/>
    <property type="match status" value="1"/>
</dbReference>
<dbReference type="InterPro" id="IPR039841">
    <property type="entry name" value="INTS14"/>
</dbReference>
<evidence type="ECO:0000256" key="3">
    <source>
        <dbReference type="ARBA" id="ARBA00023242"/>
    </source>
</evidence>
<name>T1L156_TETUR</name>
<reference evidence="9" key="1">
    <citation type="submission" date="2011-08" db="EMBL/GenBank/DDBJ databases">
        <authorList>
            <person name="Rombauts S."/>
        </authorList>
    </citation>
    <scope>NUCLEOTIDE SEQUENCE</scope>
    <source>
        <strain evidence="9">London</strain>
    </source>
</reference>
<evidence type="ECO:0000256" key="1">
    <source>
        <dbReference type="ARBA" id="ARBA00004123"/>
    </source>
</evidence>
<dbReference type="GO" id="GO:0034472">
    <property type="term" value="P:snRNA 3'-end processing"/>
    <property type="evidence" value="ECO:0007669"/>
    <property type="project" value="TreeGrafter"/>
</dbReference>
<evidence type="ECO:0000259" key="5">
    <source>
        <dbReference type="Pfam" id="PF13519"/>
    </source>
</evidence>